<protein>
    <submittedName>
        <fullName evidence="2">Helix-hairpin-helix motif-containing protein</fullName>
    </submittedName>
</protein>
<evidence type="ECO:0000256" key="1">
    <source>
        <dbReference type="SAM" id="Phobius"/>
    </source>
</evidence>
<dbReference type="STRING" id="237018.SAMN04489723_1036"/>
<proteinExistence type="predicted"/>
<dbReference type="SUPFAM" id="SSF47781">
    <property type="entry name" value="RuvA domain 2-like"/>
    <property type="match status" value="2"/>
</dbReference>
<dbReference type="GO" id="GO:0015627">
    <property type="term" value="C:type II protein secretion system complex"/>
    <property type="evidence" value="ECO:0007669"/>
    <property type="project" value="TreeGrafter"/>
</dbReference>
<dbReference type="PANTHER" id="PTHR21180:SF32">
    <property type="entry name" value="ENDONUCLEASE_EXONUCLEASE_PHOSPHATASE FAMILY DOMAIN-CONTAINING PROTEIN 1"/>
    <property type="match status" value="1"/>
</dbReference>
<dbReference type="Proteomes" id="UP000198790">
    <property type="component" value="Unassembled WGS sequence"/>
</dbReference>
<sequence>MRARFFYWLKIYLGFSSKESRGFVLLIPVLLLLITFKGVLKEIRNAKAENFHIQYLATIDSLEASGIILVNSPFPVFNPQDTIVKKSSSKQLENLNRIPFSEADLVILQIVPGIGQSTASRIVKFRENLGGLHHKSQLTEVYGLKPETIDAIWEYFDFSPAIFKKLKINQIEADELAKHPYITYAEAKVLIAYRKQHGSFMAPDDFMKIRIFKQEWIDKIAPYLDFQ</sequence>
<dbReference type="Pfam" id="PF12836">
    <property type="entry name" value="HHH_3"/>
    <property type="match status" value="2"/>
</dbReference>
<keyword evidence="3" id="KW-1185">Reference proteome</keyword>
<dbReference type="OrthoDB" id="981124at2"/>
<feature type="transmembrane region" description="Helical" evidence="1">
    <location>
        <begin position="20"/>
        <end position="40"/>
    </location>
</feature>
<keyword evidence="1" id="KW-0812">Transmembrane</keyword>
<dbReference type="InterPro" id="IPR051675">
    <property type="entry name" value="Endo/Exo/Phosphatase_dom_1"/>
</dbReference>
<dbReference type="InterPro" id="IPR010994">
    <property type="entry name" value="RuvA_2-like"/>
</dbReference>
<keyword evidence="1" id="KW-1133">Transmembrane helix</keyword>
<accession>A0A1I0X928</accession>
<dbReference type="Gene3D" id="1.10.150.280">
    <property type="entry name" value="AF1531-like domain"/>
    <property type="match status" value="2"/>
</dbReference>
<reference evidence="2 3" key="1">
    <citation type="submission" date="2016-10" db="EMBL/GenBank/DDBJ databases">
        <authorList>
            <person name="de Groot N.N."/>
        </authorList>
    </citation>
    <scope>NUCLEOTIDE SEQUENCE [LARGE SCALE GENOMIC DNA]</scope>
    <source>
        <strain evidence="2 3">DSM 23399</strain>
    </source>
</reference>
<dbReference type="GO" id="GO:0015628">
    <property type="term" value="P:protein secretion by the type II secretion system"/>
    <property type="evidence" value="ECO:0007669"/>
    <property type="project" value="TreeGrafter"/>
</dbReference>
<dbReference type="PANTHER" id="PTHR21180">
    <property type="entry name" value="ENDONUCLEASE/EXONUCLEASE/PHOSPHATASE FAMILY DOMAIN-CONTAINING PROTEIN 1"/>
    <property type="match status" value="1"/>
</dbReference>
<keyword evidence="1" id="KW-0472">Membrane</keyword>
<evidence type="ECO:0000313" key="3">
    <source>
        <dbReference type="Proteomes" id="UP000198790"/>
    </source>
</evidence>
<gene>
    <name evidence="2" type="ORF">SAMN04489723_1036</name>
</gene>
<organism evidence="2 3">
    <name type="scientific">Algoriphagus aquimarinus</name>
    <dbReference type="NCBI Taxonomy" id="237018"/>
    <lineage>
        <taxon>Bacteria</taxon>
        <taxon>Pseudomonadati</taxon>
        <taxon>Bacteroidota</taxon>
        <taxon>Cytophagia</taxon>
        <taxon>Cytophagales</taxon>
        <taxon>Cyclobacteriaceae</taxon>
        <taxon>Algoriphagus</taxon>
    </lineage>
</organism>
<dbReference type="EMBL" id="FOKK01000003">
    <property type="protein sequence ID" value="SFA96483.1"/>
    <property type="molecule type" value="Genomic_DNA"/>
</dbReference>
<evidence type="ECO:0000313" key="2">
    <source>
        <dbReference type="EMBL" id="SFA96483.1"/>
    </source>
</evidence>
<name>A0A1I0X928_9BACT</name>
<dbReference type="RefSeq" id="WP_092894952.1">
    <property type="nucleotide sequence ID" value="NZ_FOKK01000003.1"/>
</dbReference>
<dbReference type="AlphaFoldDB" id="A0A1I0X928"/>